<proteinExistence type="predicted"/>
<dbReference type="Proteomes" id="UP001497623">
    <property type="component" value="Unassembled WGS sequence"/>
</dbReference>
<reference evidence="2 3" key="1">
    <citation type="submission" date="2024-05" db="EMBL/GenBank/DDBJ databases">
        <authorList>
            <person name="Wallberg A."/>
        </authorList>
    </citation>
    <scope>NUCLEOTIDE SEQUENCE [LARGE SCALE GENOMIC DNA]</scope>
</reference>
<protein>
    <recommendedName>
        <fullName evidence="4">Protein quiver</fullName>
    </recommendedName>
</protein>
<accession>A0AAV2RN50</accession>
<dbReference type="EMBL" id="CAXKWB010025808">
    <property type="protein sequence ID" value="CAL4128746.1"/>
    <property type="molecule type" value="Genomic_DNA"/>
</dbReference>
<evidence type="ECO:0008006" key="4">
    <source>
        <dbReference type="Google" id="ProtNLM"/>
    </source>
</evidence>
<comment type="caution">
    <text evidence="2">The sequence shown here is derived from an EMBL/GenBank/DDBJ whole genome shotgun (WGS) entry which is preliminary data.</text>
</comment>
<dbReference type="AlphaFoldDB" id="A0AAV2RN50"/>
<name>A0AAV2RN50_MEGNR</name>
<feature type="region of interest" description="Disordered" evidence="1">
    <location>
        <begin position="1"/>
        <end position="24"/>
    </location>
</feature>
<feature type="compositionally biased region" description="Low complexity" evidence="1">
    <location>
        <begin position="8"/>
        <end position="17"/>
    </location>
</feature>
<sequence>TTNPPPLTTDTTTLTTSNPPPRTTDDTNIACYQCMGCSSLDPSTPVISDANYQSCVTTVFLSDSNVIRGATYDQHPDGECIQTTEILSCWCTSSLCNNNQI</sequence>
<gene>
    <name evidence="2" type="ORF">MNOR_LOCUS26193</name>
</gene>
<organism evidence="2 3">
    <name type="scientific">Meganyctiphanes norvegica</name>
    <name type="common">Northern krill</name>
    <name type="synonym">Thysanopoda norvegica</name>
    <dbReference type="NCBI Taxonomy" id="48144"/>
    <lineage>
        <taxon>Eukaryota</taxon>
        <taxon>Metazoa</taxon>
        <taxon>Ecdysozoa</taxon>
        <taxon>Arthropoda</taxon>
        <taxon>Crustacea</taxon>
        <taxon>Multicrustacea</taxon>
        <taxon>Malacostraca</taxon>
        <taxon>Eumalacostraca</taxon>
        <taxon>Eucarida</taxon>
        <taxon>Euphausiacea</taxon>
        <taxon>Euphausiidae</taxon>
        <taxon>Meganyctiphanes</taxon>
    </lineage>
</organism>
<evidence type="ECO:0000313" key="3">
    <source>
        <dbReference type="Proteomes" id="UP001497623"/>
    </source>
</evidence>
<keyword evidence="3" id="KW-1185">Reference proteome</keyword>
<evidence type="ECO:0000313" key="2">
    <source>
        <dbReference type="EMBL" id="CAL4128746.1"/>
    </source>
</evidence>
<evidence type="ECO:0000256" key="1">
    <source>
        <dbReference type="SAM" id="MobiDB-lite"/>
    </source>
</evidence>
<feature type="non-terminal residue" evidence="2">
    <location>
        <position position="1"/>
    </location>
</feature>